<dbReference type="Proteomes" id="UP000663193">
    <property type="component" value="Chromosome 2"/>
</dbReference>
<dbReference type="SUPFAM" id="SSF53474">
    <property type="entry name" value="alpha/beta-Hydrolases"/>
    <property type="match status" value="1"/>
</dbReference>
<protein>
    <recommendedName>
        <fullName evidence="3">Peptidase S9 prolyl oligopeptidase catalytic domain-containing protein</fullName>
    </recommendedName>
</protein>
<dbReference type="VEuPathDB" id="FungiDB:JI435_401680"/>
<sequence length="60" mass="6979">MRWYHGALDVNTFTSAARATVDHANRLRKNIDYKEYSGLDHSGLQEKHSRAAYDWLKKKG</sequence>
<dbReference type="InterPro" id="IPR029058">
    <property type="entry name" value="AB_hydrolase_fold"/>
</dbReference>
<dbReference type="AlphaFoldDB" id="A0A7U2ERK1"/>
<reference evidence="2" key="1">
    <citation type="journal article" date="2021" name="BMC Genomics">
        <title>Chromosome-level genome assembly and manually-curated proteome of model necrotroph Parastagonospora nodorum Sn15 reveals a genome-wide trove of candidate effector homologs, and redundancy of virulence-related functions within an accessory chromosome.</title>
        <authorList>
            <person name="Bertazzoni S."/>
            <person name="Jones D.A.B."/>
            <person name="Phan H.T."/>
            <person name="Tan K.-C."/>
            <person name="Hane J.K."/>
        </authorList>
    </citation>
    <scope>NUCLEOTIDE SEQUENCE [LARGE SCALE GENOMIC DNA]</scope>
    <source>
        <strain evidence="2">SN15 / ATCC MYA-4574 / FGSC 10173)</strain>
    </source>
</reference>
<dbReference type="Gene3D" id="3.40.50.1820">
    <property type="entry name" value="alpha/beta hydrolase"/>
    <property type="match status" value="1"/>
</dbReference>
<organism evidence="1 2">
    <name type="scientific">Phaeosphaeria nodorum (strain SN15 / ATCC MYA-4574 / FGSC 10173)</name>
    <name type="common">Glume blotch fungus</name>
    <name type="synonym">Parastagonospora nodorum</name>
    <dbReference type="NCBI Taxonomy" id="321614"/>
    <lineage>
        <taxon>Eukaryota</taxon>
        <taxon>Fungi</taxon>
        <taxon>Dikarya</taxon>
        <taxon>Ascomycota</taxon>
        <taxon>Pezizomycotina</taxon>
        <taxon>Dothideomycetes</taxon>
        <taxon>Pleosporomycetidae</taxon>
        <taxon>Pleosporales</taxon>
        <taxon>Pleosporineae</taxon>
        <taxon>Phaeosphaeriaceae</taxon>
        <taxon>Parastagonospora</taxon>
    </lineage>
</organism>
<dbReference type="EMBL" id="CP069024">
    <property type="protein sequence ID" value="QRC91780.1"/>
    <property type="molecule type" value="Genomic_DNA"/>
</dbReference>
<evidence type="ECO:0000313" key="2">
    <source>
        <dbReference type="Proteomes" id="UP000663193"/>
    </source>
</evidence>
<proteinExistence type="predicted"/>
<name>A0A7U2ERK1_PHANO</name>
<evidence type="ECO:0000313" key="1">
    <source>
        <dbReference type="EMBL" id="QRC91780.1"/>
    </source>
</evidence>
<evidence type="ECO:0008006" key="3">
    <source>
        <dbReference type="Google" id="ProtNLM"/>
    </source>
</evidence>
<accession>A0A7U2ERK1</accession>
<keyword evidence="2" id="KW-1185">Reference proteome</keyword>
<gene>
    <name evidence="1" type="ORF">JI435_401680</name>
</gene>